<evidence type="ECO:0000256" key="1">
    <source>
        <dbReference type="SAM" id="MobiDB-lite"/>
    </source>
</evidence>
<feature type="region of interest" description="Disordered" evidence="1">
    <location>
        <begin position="45"/>
        <end position="79"/>
    </location>
</feature>
<evidence type="ECO:0000313" key="3">
    <source>
        <dbReference type="Proteomes" id="UP000258309"/>
    </source>
</evidence>
<organism evidence="2 3">
    <name type="scientific">Scytalidium lignicola</name>
    <name type="common">Hyphomycete</name>
    <dbReference type="NCBI Taxonomy" id="5539"/>
    <lineage>
        <taxon>Eukaryota</taxon>
        <taxon>Fungi</taxon>
        <taxon>Dikarya</taxon>
        <taxon>Ascomycota</taxon>
        <taxon>Pezizomycotina</taxon>
        <taxon>Leotiomycetes</taxon>
        <taxon>Leotiomycetes incertae sedis</taxon>
        <taxon>Scytalidium</taxon>
    </lineage>
</organism>
<comment type="caution">
    <text evidence="2">The sequence shown here is derived from an EMBL/GenBank/DDBJ whole genome shotgun (WGS) entry which is preliminary data.</text>
</comment>
<evidence type="ECO:0000313" key="2">
    <source>
        <dbReference type="EMBL" id="RFU30680.1"/>
    </source>
</evidence>
<reference evidence="2 3" key="1">
    <citation type="submission" date="2018-05" db="EMBL/GenBank/DDBJ databases">
        <title>Draft genome sequence of Scytalidium lignicola DSM 105466, a ubiquitous saprotrophic fungus.</title>
        <authorList>
            <person name="Buettner E."/>
            <person name="Gebauer A.M."/>
            <person name="Hofrichter M."/>
            <person name="Liers C."/>
            <person name="Kellner H."/>
        </authorList>
    </citation>
    <scope>NUCLEOTIDE SEQUENCE [LARGE SCALE GENOMIC DNA]</scope>
    <source>
        <strain evidence="2 3">DSM 105466</strain>
    </source>
</reference>
<gene>
    <name evidence="2" type="ORF">B7463_g5637</name>
</gene>
<sequence length="284" mass="31426">MIQLEREADVLRRRLGMNSQSPSILTSSTGVDPAYIAAAIPPGLDTVQNETTPTRTNEDLFTSRRTASPVTPLLPSNDPTTAQTLEDILIKPETISDIFQLISPKIIDLALSSVKSKRNTILDIKALLLVLSWRFTSASLTMDIAHRLSGTMLHMSMQMSLHQPIASQEFLKCKLRNNDIDIRERAKVWSYCVIVYQRSCNSMGHPPLPMNTATYGLEQGVISSQQISSSLRFQGKLNGIITTCCTALLENGLQVLSTDQERALGILIRVFEAQLKELEPEAST</sequence>
<dbReference type="AlphaFoldDB" id="A0A3E2HBD0"/>
<keyword evidence="3" id="KW-1185">Reference proteome</keyword>
<dbReference type="EMBL" id="NCSJ02000094">
    <property type="protein sequence ID" value="RFU30680.1"/>
    <property type="molecule type" value="Genomic_DNA"/>
</dbReference>
<dbReference type="OrthoDB" id="3163292at2759"/>
<name>A0A3E2HBD0_SCYLI</name>
<dbReference type="CDD" id="cd12148">
    <property type="entry name" value="fungal_TF_MHR"/>
    <property type="match status" value="1"/>
</dbReference>
<feature type="compositionally biased region" description="Polar residues" evidence="1">
    <location>
        <begin position="46"/>
        <end position="55"/>
    </location>
</feature>
<feature type="non-terminal residue" evidence="2">
    <location>
        <position position="1"/>
    </location>
</feature>
<dbReference type="Proteomes" id="UP000258309">
    <property type="component" value="Unassembled WGS sequence"/>
</dbReference>
<feature type="non-terminal residue" evidence="2">
    <location>
        <position position="284"/>
    </location>
</feature>
<proteinExistence type="predicted"/>
<accession>A0A3E2HBD0</accession>
<protein>
    <submittedName>
        <fullName evidence="2">Uncharacterized protein</fullName>
    </submittedName>
</protein>